<feature type="compositionally biased region" description="Basic and acidic residues" evidence="1">
    <location>
        <begin position="24"/>
        <end position="36"/>
    </location>
</feature>
<proteinExistence type="predicted"/>
<feature type="compositionally biased region" description="Basic and acidic residues" evidence="1">
    <location>
        <begin position="77"/>
        <end position="98"/>
    </location>
</feature>
<protein>
    <submittedName>
        <fullName evidence="2">Uncharacterized protein</fullName>
    </submittedName>
</protein>
<dbReference type="AlphaFoldDB" id="A0ABD2LE20"/>
<evidence type="ECO:0000313" key="2">
    <source>
        <dbReference type="EMBL" id="KAL3113460.1"/>
    </source>
</evidence>
<comment type="caution">
    <text evidence="2">The sequence shown here is derived from an EMBL/GenBank/DDBJ whole genome shotgun (WGS) entry which is preliminary data.</text>
</comment>
<keyword evidence="3" id="KW-1185">Reference proteome</keyword>
<feature type="region of interest" description="Disordered" evidence="1">
    <location>
        <begin position="1"/>
        <end position="111"/>
    </location>
</feature>
<name>A0ABD2LE20_9BILA</name>
<evidence type="ECO:0000256" key="1">
    <source>
        <dbReference type="SAM" id="MobiDB-lite"/>
    </source>
</evidence>
<feature type="compositionally biased region" description="Basic and acidic residues" evidence="1">
    <location>
        <begin position="49"/>
        <end position="65"/>
    </location>
</feature>
<accession>A0ABD2LE20</accession>
<gene>
    <name evidence="2" type="ORF">niasHT_013570</name>
</gene>
<dbReference type="EMBL" id="JBICBT010000446">
    <property type="protein sequence ID" value="KAL3113460.1"/>
    <property type="molecule type" value="Genomic_DNA"/>
</dbReference>
<sequence>MKGFDGWVNGKDESAKRQHKKGRKDTDQRGEVDAMDKTALPDLQTEGGATKDARGTQKREEEGNRINKQSQATEQAVKGEGKGGGRKRDERVKGRGERGMNAYTDAHQRLK</sequence>
<reference evidence="2 3" key="1">
    <citation type="submission" date="2024-10" db="EMBL/GenBank/DDBJ databases">
        <authorList>
            <person name="Kim D."/>
        </authorList>
    </citation>
    <scope>NUCLEOTIDE SEQUENCE [LARGE SCALE GENOMIC DNA]</scope>
    <source>
        <strain evidence="2">BH-2024</strain>
    </source>
</reference>
<dbReference type="Proteomes" id="UP001620626">
    <property type="component" value="Unassembled WGS sequence"/>
</dbReference>
<evidence type="ECO:0000313" key="3">
    <source>
        <dbReference type="Proteomes" id="UP001620626"/>
    </source>
</evidence>
<organism evidence="2 3">
    <name type="scientific">Heterodera trifolii</name>
    <dbReference type="NCBI Taxonomy" id="157864"/>
    <lineage>
        <taxon>Eukaryota</taxon>
        <taxon>Metazoa</taxon>
        <taxon>Ecdysozoa</taxon>
        <taxon>Nematoda</taxon>
        <taxon>Chromadorea</taxon>
        <taxon>Rhabditida</taxon>
        <taxon>Tylenchina</taxon>
        <taxon>Tylenchomorpha</taxon>
        <taxon>Tylenchoidea</taxon>
        <taxon>Heteroderidae</taxon>
        <taxon>Heteroderinae</taxon>
        <taxon>Heterodera</taxon>
    </lineage>
</organism>